<dbReference type="SUPFAM" id="SSF47336">
    <property type="entry name" value="ACP-like"/>
    <property type="match status" value="1"/>
</dbReference>
<dbReference type="EMBL" id="JBGOOS010000051">
    <property type="protein sequence ID" value="MEZ8211357.1"/>
    <property type="molecule type" value="Genomic_DNA"/>
</dbReference>
<dbReference type="Proteomes" id="UP001569151">
    <property type="component" value="Unassembled WGS sequence"/>
</dbReference>
<comment type="caution">
    <text evidence="1">The sequence shown here is derived from an EMBL/GenBank/DDBJ whole genome shotgun (WGS) entry which is preliminary data.</text>
</comment>
<name>A0ABV4MP60_9VIBR</name>
<dbReference type="Gene3D" id="1.10.1200.10">
    <property type="entry name" value="ACP-like"/>
    <property type="match status" value="1"/>
</dbReference>
<gene>
    <name evidence="1" type="ORF">ACED39_21555</name>
</gene>
<evidence type="ECO:0000313" key="2">
    <source>
        <dbReference type="Proteomes" id="UP001569151"/>
    </source>
</evidence>
<dbReference type="InterPro" id="IPR036736">
    <property type="entry name" value="ACP-like_sf"/>
</dbReference>
<accession>A0ABV4MP60</accession>
<protein>
    <recommendedName>
        <fullName evidence="3">Acyl carrier protein</fullName>
    </recommendedName>
</protein>
<proteinExistence type="predicted"/>
<reference evidence="1 2" key="1">
    <citation type="submission" date="2024-06" db="EMBL/GenBank/DDBJ databases">
        <authorList>
            <person name="Steensen K."/>
            <person name="Seneca J."/>
            <person name="Bartlau N."/>
            <person name="Yu A.X."/>
            <person name="Polz M.F."/>
        </authorList>
    </citation>
    <scope>NUCLEOTIDE SEQUENCE [LARGE SCALE GENOMIC DNA]</scope>
    <source>
        <strain evidence="1 2">1F146</strain>
    </source>
</reference>
<organism evidence="1 2">
    <name type="scientific">Vibrio bivalvicida</name>
    <dbReference type="NCBI Taxonomy" id="1276888"/>
    <lineage>
        <taxon>Bacteria</taxon>
        <taxon>Pseudomonadati</taxon>
        <taxon>Pseudomonadota</taxon>
        <taxon>Gammaproteobacteria</taxon>
        <taxon>Vibrionales</taxon>
        <taxon>Vibrionaceae</taxon>
        <taxon>Vibrio</taxon>
        <taxon>Vibrio oreintalis group</taxon>
    </lineage>
</organism>
<dbReference type="RefSeq" id="WP_371720303.1">
    <property type="nucleotide sequence ID" value="NZ_JBGOOF010000049.1"/>
</dbReference>
<sequence length="72" mass="8158">MDAQQFCEELADILQLDDGLSLEARLIDMEEWDSMAHLGVISMFDMEFSKSITNSDLKALETVQQLFDLSQG</sequence>
<evidence type="ECO:0008006" key="3">
    <source>
        <dbReference type="Google" id="ProtNLM"/>
    </source>
</evidence>
<keyword evidence="2" id="KW-1185">Reference proteome</keyword>
<evidence type="ECO:0000313" key="1">
    <source>
        <dbReference type="EMBL" id="MEZ8211357.1"/>
    </source>
</evidence>